<comment type="caution">
    <text evidence="2">The sequence shown here is derived from an EMBL/GenBank/DDBJ whole genome shotgun (WGS) entry which is preliminary data.</text>
</comment>
<feature type="compositionally biased region" description="Low complexity" evidence="1">
    <location>
        <begin position="114"/>
        <end position="127"/>
    </location>
</feature>
<keyword evidence="3" id="KW-1185">Reference proteome</keyword>
<sequence length="241" mass="27970">MHENGKYLTARIKGKEYKITDKVLRDIYEFKSQTGTCHNPAGFKVDSHWALLSPCEKYKKTVSMQQYLKNALFEIRLDTRHRPNLGNVVEDVAEYFGVQVDEPKIATHAAPSQAAAGTSTGPAPAASHDAVGDDIEADERPDHEDYQLPLAMDEHSTTFSLQAPVWFSKYQARNDEQLRSIHFAVMSHNVRLELYIEQNDAHWKTFVESNDEHWTEQNRRWDDFLRTTEEYWTAHDKRWDT</sequence>
<name>A0A5A7QTK8_STRAF</name>
<organism evidence="2 3">
    <name type="scientific">Striga asiatica</name>
    <name type="common">Asiatic witchweed</name>
    <name type="synonym">Buchnera asiatica</name>
    <dbReference type="NCBI Taxonomy" id="4170"/>
    <lineage>
        <taxon>Eukaryota</taxon>
        <taxon>Viridiplantae</taxon>
        <taxon>Streptophyta</taxon>
        <taxon>Embryophyta</taxon>
        <taxon>Tracheophyta</taxon>
        <taxon>Spermatophyta</taxon>
        <taxon>Magnoliopsida</taxon>
        <taxon>eudicotyledons</taxon>
        <taxon>Gunneridae</taxon>
        <taxon>Pentapetalae</taxon>
        <taxon>asterids</taxon>
        <taxon>lamiids</taxon>
        <taxon>Lamiales</taxon>
        <taxon>Orobanchaceae</taxon>
        <taxon>Buchnereae</taxon>
        <taxon>Striga</taxon>
    </lineage>
</organism>
<evidence type="ECO:0000313" key="3">
    <source>
        <dbReference type="Proteomes" id="UP000325081"/>
    </source>
</evidence>
<dbReference type="OrthoDB" id="1837928at2759"/>
<accession>A0A5A7QTK8</accession>
<dbReference type="Proteomes" id="UP000325081">
    <property type="component" value="Unassembled WGS sequence"/>
</dbReference>
<evidence type="ECO:0000313" key="2">
    <source>
        <dbReference type="EMBL" id="GER47291.1"/>
    </source>
</evidence>
<dbReference type="EMBL" id="BKCP01007848">
    <property type="protein sequence ID" value="GER47291.1"/>
    <property type="molecule type" value="Genomic_DNA"/>
</dbReference>
<proteinExistence type="predicted"/>
<feature type="region of interest" description="Disordered" evidence="1">
    <location>
        <begin position="109"/>
        <end position="129"/>
    </location>
</feature>
<protein>
    <submittedName>
        <fullName evidence="2">Potassium-transporting ATPase C chain</fullName>
    </submittedName>
</protein>
<reference evidence="3" key="1">
    <citation type="journal article" date="2019" name="Curr. Biol.">
        <title>Genome Sequence of Striga asiatica Provides Insight into the Evolution of Plant Parasitism.</title>
        <authorList>
            <person name="Yoshida S."/>
            <person name="Kim S."/>
            <person name="Wafula E.K."/>
            <person name="Tanskanen J."/>
            <person name="Kim Y.M."/>
            <person name="Honaas L."/>
            <person name="Yang Z."/>
            <person name="Spallek T."/>
            <person name="Conn C.E."/>
            <person name="Ichihashi Y."/>
            <person name="Cheong K."/>
            <person name="Cui S."/>
            <person name="Der J.P."/>
            <person name="Gundlach H."/>
            <person name="Jiao Y."/>
            <person name="Hori C."/>
            <person name="Ishida J.K."/>
            <person name="Kasahara H."/>
            <person name="Kiba T."/>
            <person name="Kim M.S."/>
            <person name="Koo N."/>
            <person name="Laohavisit A."/>
            <person name="Lee Y.H."/>
            <person name="Lumba S."/>
            <person name="McCourt P."/>
            <person name="Mortimer J.C."/>
            <person name="Mutuku J.M."/>
            <person name="Nomura T."/>
            <person name="Sasaki-Sekimoto Y."/>
            <person name="Seto Y."/>
            <person name="Wang Y."/>
            <person name="Wakatake T."/>
            <person name="Sakakibara H."/>
            <person name="Demura T."/>
            <person name="Yamaguchi S."/>
            <person name="Yoneyama K."/>
            <person name="Manabe R.I."/>
            <person name="Nelson D.C."/>
            <person name="Schulman A.H."/>
            <person name="Timko M.P."/>
            <person name="dePamphilis C.W."/>
            <person name="Choi D."/>
            <person name="Shirasu K."/>
        </authorList>
    </citation>
    <scope>NUCLEOTIDE SEQUENCE [LARGE SCALE GENOMIC DNA]</scope>
    <source>
        <strain evidence="3">cv. UVA1</strain>
    </source>
</reference>
<dbReference type="AlphaFoldDB" id="A0A5A7QTK8"/>
<gene>
    <name evidence="2" type="ORF">STAS_24383</name>
</gene>
<evidence type="ECO:0000256" key="1">
    <source>
        <dbReference type="SAM" id="MobiDB-lite"/>
    </source>
</evidence>